<feature type="compositionally biased region" description="Basic and acidic residues" evidence="2">
    <location>
        <begin position="100"/>
        <end position="114"/>
    </location>
</feature>
<proteinExistence type="predicted"/>
<dbReference type="InterPro" id="IPR000504">
    <property type="entry name" value="RRM_dom"/>
</dbReference>
<comment type="caution">
    <text evidence="4">The sequence shown here is derived from an EMBL/GenBank/DDBJ whole genome shotgun (WGS) entry which is preliminary data.</text>
</comment>
<dbReference type="PANTHER" id="PTHR23147">
    <property type="entry name" value="SERINE/ARGININE RICH SPLICING FACTOR"/>
    <property type="match status" value="1"/>
</dbReference>
<dbReference type="SMART" id="SM00360">
    <property type="entry name" value="RRM"/>
    <property type="match status" value="1"/>
</dbReference>
<keyword evidence="1" id="KW-0694">RNA-binding</keyword>
<dbReference type="Proteomes" id="UP001159405">
    <property type="component" value="Unassembled WGS sequence"/>
</dbReference>
<evidence type="ECO:0000259" key="3">
    <source>
        <dbReference type="PROSITE" id="PS50102"/>
    </source>
</evidence>
<evidence type="ECO:0000256" key="2">
    <source>
        <dbReference type="SAM" id="MobiDB-lite"/>
    </source>
</evidence>
<feature type="region of interest" description="Disordered" evidence="2">
    <location>
        <begin position="70"/>
        <end position="119"/>
    </location>
</feature>
<evidence type="ECO:0000313" key="4">
    <source>
        <dbReference type="EMBL" id="CAH3103794.1"/>
    </source>
</evidence>
<name>A0ABN8NE77_9CNID</name>
<dbReference type="InterPro" id="IPR012677">
    <property type="entry name" value="Nucleotide-bd_a/b_plait_sf"/>
</dbReference>
<dbReference type="Gene3D" id="3.30.70.330">
    <property type="match status" value="1"/>
</dbReference>
<dbReference type="SUPFAM" id="SSF54928">
    <property type="entry name" value="RNA-binding domain, RBD"/>
    <property type="match status" value="1"/>
</dbReference>
<protein>
    <recommendedName>
        <fullName evidence="3">RRM domain-containing protein</fullName>
    </recommendedName>
</protein>
<dbReference type="InterPro" id="IPR050907">
    <property type="entry name" value="SRSF"/>
</dbReference>
<dbReference type="CDD" id="cd12373">
    <property type="entry name" value="RRM_SRSF3_like"/>
    <property type="match status" value="1"/>
</dbReference>
<evidence type="ECO:0000256" key="1">
    <source>
        <dbReference type="PROSITE-ProRule" id="PRU00176"/>
    </source>
</evidence>
<gene>
    <name evidence="4" type="ORF">PLOB_00011410</name>
</gene>
<reference evidence="4 5" key="1">
    <citation type="submission" date="2022-05" db="EMBL/GenBank/DDBJ databases">
        <authorList>
            <consortium name="Genoscope - CEA"/>
            <person name="William W."/>
        </authorList>
    </citation>
    <scope>NUCLEOTIDE SEQUENCE [LARGE SCALE GENOMIC DNA]</scope>
</reference>
<feature type="domain" description="RRM" evidence="3">
    <location>
        <begin position="3"/>
        <end position="76"/>
    </location>
</feature>
<sequence>MSEKVYVGGLGNSGDKQELWRAFSKYGTLRDVWVARSPPGFAFVHYEDFRDAEEAVRAMDGRRLGDKKLRVELSRTRNREEGRGGRRGGRGGGYRGSSSRYDRRDDSRRNDYGRGDYGSQRFSQSHQRLFECAGERALLTVMITIFIDLHHQDPRTIHKLRALQVLKQAVCRNILINLSLSLTQLNFHIITINLKFQSEKKMLNTRSLMSLFYY</sequence>
<organism evidence="4 5">
    <name type="scientific">Porites lobata</name>
    <dbReference type="NCBI Taxonomy" id="104759"/>
    <lineage>
        <taxon>Eukaryota</taxon>
        <taxon>Metazoa</taxon>
        <taxon>Cnidaria</taxon>
        <taxon>Anthozoa</taxon>
        <taxon>Hexacorallia</taxon>
        <taxon>Scleractinia</taxon>
        <taxon>Fungiina</taxon>
        <taxon>Poritidae</taxon>
        <taxon>Porites</taxon>
    </lineage>
</organism>
<dbReference type="InterPro" id="IPR035979">
    <property type="entry name" value="RBD_domain_sf"/>
</dbReference>
<dbReference type="Pfam" id="PF00076">
    <property type="entry name" value="RRM_1"/>
    <property type="match status" value="1"/>
</dbReference>
<accession>A0ABN8NE77</accession>
<evidence type="ECO:0000313" key="5">
    <source>
        <dbReference type="Proteomes" id="UP001159405"/>
    </source>
</evidence>
<feature type="compositionally biased region" description="Basic and acidic residues" evidence="2">
    <location>
        <begin position="70"/>
        <end position="84"/>
    </location>
</feature>
<keyword evidence="5" id="KW-1185">Reference proteome</keyword>
<dbReference type="EMBL" id="CALNXK010000016">
    <property type="protein sequence ID" value="CAH3103794.1"/>
    <property type="molecule type" value="Genomic_DNA"/>
</dbReference>
<dbReference type="PROSITE" id="PS50102">
    <property type="entry name" value="RRM"/>
    <property type="match status" value="1"/>
</dbReference>